<reference evidence="1 2" key="1">
    <citation type="submission" date="2012-06" db="EMBL/GenBank/DDBJ databases">
        <title>The complete genome of Aequorivita sublithincola DSM 14238.</title>
        <authorList>
            <consortium name="US DOE Joint Genome Institute (JGI-PGF)"/>
            <person name="Lucas S."/>
            <person name="Copeland A."/>
            <person name="Lapidus A."/>
            <person name="Goodwin L."/>
            <person name="Pitluck S."/>
            <person name="Peters L."/>
            <person name="Munk A.C.C."/>
            <person name="Kyrpides N."/>
            <person name="Mavromatis K."/>
            <person name="Pagani I."/>
            <person name="Ivanova N."/>
            <person name="Ovchinnikova G."/>
            <person name="Zeytun A."/>
            <person name="Detter J.C."/>
            <person name="Han C."/>
            <person name="Land M."/>
            <person name="Hauser L."/>
            <person name="Markowitz V."/>
            <person name="Cheng J.-F."/>
            <person name="Hugenholtz P."/>
            <person name="Woyke T."/>
            <person name="Wu D."/>
            <person name="Tindall B."/>
            <person name="Faehnrich R."/>
            <person name="Brambilla E."/>
            <person name="Klenk H.-P."/>
            <person name="Eisen J.A."/>
        </authorList>
    </citation>
    <scope>NUCLEOTIDE SEQUENCE [LARGE SCALE GENOMIC DNA]</scope>
    <source>
        <strain evidence="2">DSM 14238 / LMG 21431 / ACAM 643 / 9-3</strain>
    </source>
</reference>
<proteinExistence type="predicted"/>
<gene>
    <name evidence="1" type="ordered locus">Aeqsu_2422</name>
</gene>
<accession>I3YY13</accession>
<evidence type="ECO:0000313" key="2">
    <source>
        <dbReference type="Proteomes" id="UP000006049"/>
    </source>
</evidence>
<sequence length="36" mass="4278">MHTTALFSEIFFEMEGTIYTSPKRRKQVKGSFFFSK</sequence>
<organism evidence="1 2">
    <name type="scientific">Aequorivita sublithincola (strain DSM 14238 / LMG 21431 / ACAM 643 / 9-3)</name>
    <dbReference type="NCBI Taxonomy" id="746697"/>
    <lineage>
        <taxon>Bacteria</taxon>
        <taxon>Pseudomonadati</taxon>
        <taxon>Bacteroidota</taxon>
        <taxon>Flavobacteriia</taxon>
        <taxon>Flavobacteriales</taxon>
        <taxon>Flavobacteriaceae</taxon>
        <taxon>Aequorivita</taxon>
    </lineage>
</organism>
<protein>
    <submittedName>
        <fullName evidence="1">Uncharacterized protein</fullName>
    </submittedName>
</protein>
<dbReference type="Proteomes" id="UP000006049">
    <property type="component" value="Chromosome"/>
</dbReference>
<keyword evidence="2" id="KW-1185">Reference proteome</keyword>
<evidence type="ECO:0000313" key="1">
    <source>
        <dbReference type="EMBL" id="AFL81881.1"/>
    </source>
</evidence>
<dbReference type="HOGENOM" id="CLU_3354114_0_0_10"/>
<dbReference type="EMBL" id="CP003280">
    <property type="protein sequence ID" value="AFL81881.1"/>
    <property type="molecule type" value="Genomic_DNA"/>
</dbReference>
<dbReference type="STRING" id="746697.Aeqsu_2422"/>
<name>I3YY13_AEQSU</name>
<dbReference type="KEGG" id="asl:Aeqsu_2422"/>
<dbReference type="AlphaFoldDB" id="I3YY13"/>